<keyword evidence="6" id="KW-1185">Reference proteome</keyword>
<dbReference type="Gene3D" id="3.40.50.300">
    <property type="entry name" value="P-loop containing nucleotide triphosphate hydrolases"/>
    <property type="match status" value="1"/>
</dbReference>
<dbReference type="InterPro" id="IPR050093">
    <property type="entry name" value="ABC_SmlMolc_Importer"/>
</dbReference>
<dbReference type="Pfam" id="PF00005">
    <property type="entry name" value="ABC_tran"/>
    <property type="match status" value="1"/>
</dbReference>
<dbReference type="InterPro" id="IPR027417">
    <property type="entry name" value="P-loop_NTPase"/>
</dbReference>
<evidence type="ECO:0000259" key="4">
    <source>
        <dbReference type="PROSITE" id="PS50893"/>
    </source>
</evidence>
<proteinExistence type="predicted"/>
<dbReference type="PROSITE" id="PS00211">
    <property type="entry name" value="ABC_TRANSPORTER_1"/>
    <property type="match status" value="1"/>
</dbReference>
<organism evidence="5 6">
    <name type="scientific">Anaeromicrobium sediminis</name>
    <dbReference type="NCBI Taxonomy" id="1478221"/>
    <lineage>
        <taxon>Bacteria</taxon>
        <taxon>Bacillati</taxon>
        <taxon>Bacillota</taxon>
        <taxon>Clostridia</taxon>
        <taxon>Peptostreptococcales</taxon>
        <taxon>Thermotaleaceae</taxon>
        <taxon>Anaeromicrobium</taxon>
    </lineage>
</organism>
<dbReference type="PANTHER" id="PTHR42781">
    <property type="entry name" value="SPERMIDINE/PUTRESCINE IMPORT ATP-BINDING PROTEIN POTA"/>
    <property type="match status" value="1"/>
</dbReference>
<dbReference type="Proteomes" id="UP000216024">
    <property type="component" value="Unassembled WGS sequence"/>
</dbReference>
<dbReference type="PANTHER" id="PTHR42781:SF8">
    <property type="entry name" value="BICARBONATE TRANSPORT ATP-BINDING PROTEIN CMPC"/>
    <property type="match status" value="1"/>
</dbReference>
<sequence length="234" mass="27438">MSISIKNLNKSYDDLKVYKDFNIKFEKNKINTLLGPSGCGKTTLINIIAGLSKYDSGHIEGLDFRNISYIFQEPRLIPWLSVYDNIDFVLKGQFEQKKRDQIIRSHLELVNLHEFKDYYPENLSGGMKQRVSIARAFSYPSNILLMDEPFKGLDMSLKQDIINSFIKLYEKQPKTIIYVTHHIDESLLLSDYIYILNNSPVEIIEKISIFEEKRERDLSKEYFLDLKEYISSKL</sequence>
<dbReference type="SMART" id="SM00382">
    <property type="entry name" value="AAA"/>
    <property type="match status" value="1"/>
</dbReference>
<reference evidence="5 6" key="1">
    <citation type="submission" date="2017-06" db="EMBL/GenBank/DDBJ databases">
        <title>Draft genome sequence of anaerobic fermentative bacterium Anaeromicrobium sediminis DY2726D isolated from West Pacific Ocean sediments.</title>
        <authorList>
            <person name="Zeng X."/>
        </authorList>
    </citation>
    <scope>NUCLEOTIDE SEQUENCE [LARGE SCALE GENOMIC DNA]</scope>
    <source>
        <strain evidence="5 6">DY2726D</strain>
    </source>
</reference>
<accession>A0A267MMB0</accession>
<dbReference type="EMBL" id="NIBG01000005">
    <property type="protein sequence ID" value="PAB59890.1"/>
    <property type="molecule type" value="Genomic_DNA"/>
</dbReference>
<evidence type="ECO:0000313" key="5">
    <source>
        <dbReference type="EMBL" id="PAB59890.1"/>
    </source>
</evidence>
<dbReference type="PROSITE" id="PS50893">
    <property type="entry name" value="ABC_TRANSPORTER_2"/>
    <property type="match status" value="1"/>
</dbReference>
<comment type="caution">
    <text evidence="5">The sequence shown here is derived from an EMBL/GenBank/DDBJ whole genome shotgun (WGS) entry which is preliminary data.</text>
</comment>
<evidence type="ECO:0000313" key="6">
    <source>
        <dbReference type="Proteomes" id="UP000216024"/>
    </source>
</evidence>
<protein>
    <recommendedName>
        <fullName evidence="4">ABC transporter domain-containing protein</fullName>
    </recommendedName>
</protein>
<dbReference type="GO" id="GO:0005524">
    <property type="term" value="F:ATP binding"/>
    <property type="evidence" value="ECO:0007669"/>
    <property type="project" value="UniProtKB-KW"/>
</dbReference>
<evidence type="ECO:0000256" key="1">
    <source>
        <dbReference type="ARBA" id="ARBA00022448"/>
    </source>
</evidence>
<evidence type="ECO:0000256" key="3">
    <source>
        <dbReference type="ARBA" id="ARBA00022840"/>
    </source>
</evidence>
<feature type="domain" description="ABC transporter" evidence="4">
    <location>
        <begin position="3"/>
        <end position="223"/>
    </location>
</feature>
<dbReference type="InterPro" id="IPR017871">
    <property type="entry name" value="ABC_transporter-like_CS"/>
</dbReference>
<gene>
    <name evidence="5" type="ORF">CCE28_08025</name>
</gene>
<dbReference type="AlphaFoldDB" id="A0A267MMB0"/>
<keyword evidence="1" id="KW-0813">Transport</keyword>
<dbReference type="SUPFAM" id="SSF52540">
    <property type="entry name" value="P-loop containing nucleoside triphosphate hydrolases"/>
    <property type="match status" value="1"/>
</dbReference>
<evidence type="ECO:0000256" key="2">
    <source>
        <dbReference type="ARBA" id="ARBA00022741"/>
    </source>
</evidence>
<keyword evidence="3" id="KW-0067">ATP-binding</keyword>
<dbReference type="OrthoDB" id="9801958at2"/>
<dbReference type="RefSeq" id="WP_095132760.1">
    <property type="nucleotide sequence ID" value="NZ_NIBG01000005.1"/>
</dbReference>
<name>A0A267MMB0_9FIRM</name>
<dbReference type="GO" id="GO:0016887">
    <property type="term" value="F:ATP hydrolysis activity"/>
    <property type="evidence" value="ECO:0007669"/>
    <property type="project" value="InterPro"/>
</dbReference>
<dbReference type="InterPro" id="IPR003593">
    <property type="entry name" value="AAA+_ATPase"/>
</dbReference>
<keyword evidence="2" id="KW-0547">Nucleotide-binding</keyword>
<dbReference type="InterPro" id="IPR003439">
    <property type="entry name" value="ABC_transporter-like_ATP-bd"/>
</dbReference>